<dbReference type="PANTHER" id="PTHR13191">
    <property type="entry name" value="RIBOSOMAL RNA PROCESSING PROTEIN 7-RELATED"/>
    <property type="match status" value="1"/>
</dbReference>
<dbReference type="EMBL" id="MUJZ01010807">
    <property type="protein sequence ID" value="OTF81987.1"/>
    <property type="molecule type" value="Genomic_DNA"/>
</dbReference>
<evidence type="ECO:0000313" key="1">
    <source>
        <dbReference type="EMBL" id="OTF81987.1"/>
    </source>
</evidence>
<dbReference type="InterPro" id="IPR035979">
    <property type="entry name" value="RBD_domain_sf"/>
</dbReference>
<dbReference type="InterPro" id="IPR012677">
    <property type="entry name" value="Nucleotide-bd_a/b_plait_sf"/>
</dbReference>
<reference evidence="1 2" key="1">
    <citation type="submission" date="2017-03" db="EMBL/GenBank/DDBJ databases">
        <title>Genome Survey of Euroglyphus maynei.</title>
        <authorList>
            <person name="Arlian L.G."/>
            <person name="Morgan M.S."/>
            <person name="Rider S.D."/>
        </authorList>
    </citation>
    <scope>NUCLEOTIDE SEQUENCE [LARGE SCALE GENOMIC DNA]</scope>
    <source>
        <strain evidence="1">Arlian Lab</strain>
        <tissue evidence="1">Whole body</tissue>
    </source>
</reference>
<proteinExistence type="predicted"/>
<accession>A0A1Y3BPI5</accession>
<keyword evidence="2" id="KW-1185">Reference proteome</keyword>
<dbReference type="OrthoDB" id="5390at2759"/>
<sequence>MQIVKNEGFNVLQIKYDKHSSVIRHLYMKRFVLNTAAMQRKNSDNEIQQQECKSENRTLFILNIPPFINEHHIRYLFQNCGQIVQIYFEKKPSFSTATLMHEKLQKLDSKMKQRKQKDETAPSPSVAEFFTKGNEIVAYKICYVVFGKLSGLSNALDMAKTDQVYTFVPDEIDSNDSRWLTGIKLWQSQYNNSIIEQYRLVKIAENFVSECEKNSDEQNEQRQIEAELQQSNEQQSGGWITVNRKLRRDRRALIADQHHDRQIEEKYKDREMKRKSISEKFDEQIAPIIEGAMKKKKKNPRTIYNSF</sequence>
<organism evidence="1 2">
    <name type="scientific">Euroglyphus maynei</name>
    <name type="common">Mayne's house dust mite</name>
    <dbReference type="NCBI Taxonomy" id="6958"/>
    <lineage>
        <taxon>Eukaryota</taxon>
        <taxon>Metazoa</taxon>
        <taxon>Ecdysozoa</taxon>
        <taxon>Arthropoda</taxon>
        <taxon>Chelicerata</taxon>
        <taxon>Arachnida</taxon>
        <taxon>Acari</taxon>
        <taxon>Acariformes</taxon>
        <taxon>Sarcoptiformes</taxon>
        <taxon>Astigmata</taxon>
        <taxon>Psoroptidia</taxon>
        <taxon>Analgoidea</taxon>
        <taxon>Pyroglyphidae</taxon>
        <taxon>Pyroglyphinae</taxon>
        <taxon>Euroglyphus</taxon>
    </lineage>
</organism>
<dbReference type="GO" id="GO:0006364">
    <property type="term" value="P:rRNA processing"/>
    <property type="evidence" value="ECO:0007669"/>
    <property type="project" value="TreeGrafter"/>
</dbReference>
<dbReference type="InterPro" id="IPR040446">
    <property type="entry name" value="RRP7"/>
</dbReference>
<dbReference type="GO" id="GO:0032545">
    <property type="term" value="C:CURI complex"/>
    <property type="evidence" value="ECO:0007669"/>
    <property type="project" value="TreeGrafter"/>
</dbReference>
<dbReference type="PANTHER" id="PTHR13191:SF0">
    <property type="entry name" value="RIBOSOMAL RNA-PROCESSING PROTEIN 7 HOMOLOG A-RELATED"/>
    <property type="match status" value="1"/>
</dbReference>
<dbReference type="GO" id="GO:0000028">
    <property type="term" value="P:ribosomal small subunit assembly"/>
    <property type="evidence" value="ECO:0007669"/>
    <property type="project" value="TreeGrafter"/>
</dbReference>
<name>A0A1Y3BPI5_EURMA</name>
<gene>
    <name evidence="1" type="ORF">BLA29_003520</name>
</gene>
<dbReference type="Gene3D" id="3.30.70.330">
    <property type="match status" value="1"/>
</dbReference>
<protein>
    <submittedName>
        <fullName evidence="1">rRNA processing protein RRP7-like protein</fullName>
    </submittedName>
</protein>
<dbReference type="Proteomes" id="UP000194236">
    <property type="component" value="Unassembled WGS sequence"/>
</dbReference>
<dbReference type="GO" id="GO:0034456">
    <property type="term" value="C:UTP-C complex"/>
    <property type="evidence" value="ECO:0007669"/>
    <property type="project" value="TreeGrafter"/>
</dbReference>
<dbReference type="GO" id="GO:0003676">
    <property type="term" value="F:nucleic acid binding"/>
    <property type="evidence" value="ECO:0007669"/>
    <property type="project" value="InterPro"/>
</dbReference>
<comment type="caution">
    <text evidence="1">The sequence shown here is derived from an EMBL/GenBank/DDBJ whole genome shotgun (WGS) entry which is preliminary data.</text>
</comment>
<dbReference type="SUPFAM" id="SSF54928">
    <property type="entry name" value="RNA-binding domain, RBD"/>
    <property type="match status" value="1"/>
</dbReference>
<dbReference type="AlphaFoldDB" id="A0A1Y3BPI5"/>
<evidence type="ECO:0000313" key="2">
    <source>
        <dbReference type="Proteomes" id="UP000194236"/>
    </source>
</evidence>